<dbReference type="SUPFAM" id="SSF52833">
    <property type="entry name" value="Thioredoxin-like"/>
    <property type="match status" value="1"/>
</dbReference>
<dbReference type="InterPro" id="IPR051033">
    <property type="entry name" value="SH3BGR"/>
</dbReference>
<sequence length="116" mass="12949">MPIDLQIIDVTEPGRDEDLAFMQEEAKKHNKKMQLPPQIFNDDVYCGDYADFEVANDDDDIMRFLKLETGPTKSELLNNTAPDSGLITQNGISGHENGEIKENAEPLGEHESNDTA</sequence>
<evidence type="ECO:0000256" key="1">
    <source>
        <dbReference type="ARBA" id="ARBA00007764"/>
    </source>
</evidence>
<accession>A0A087TQ63</accession>
<dbReference type="EMBL" id="KK116272">
    <property type="protein sequence ID" value="KFM67252.1"/>
    <property type="molecule type" value="Genomic_DNA"/>
</dbReference>
<evidence type="ECO:0000313" key="4">
    <source>
        <dbReference type="Proteomes" id="UP000054359"/>
    </source>
</evidence>
<dbReference type="PANTHER" id="PTHR12232:SF15">
    <property type="entry name" value="SH3 DOMAIN-BINDING GLUTAMIC ACID-RICH PROTEIN HOMOLOG"/>
    <property type="match status" value="1"/>
</dbReference>
<keyword evidence="4" id="KW-1185">Reference proteome</keyword>
<feature type="compositionally biased region" description="Polar residues" evidence="2">
    <location>
        <begin position="73"/>
        <end position="92"/>
    </location>
</feature>
<dbReference type="InterPro" id="IPR036249">
    <property type="entry name" value="Thioredoxin-like_sf"/>
</dbReference>
<dbReference type="Pfam" id="PF04908">
    <property type="entry name" value="SH3BGR"/>
    <property type="match status" value="1"/>
</dbReference>
<name>A0A087TQ63_STEMI</name>
<feature type="non-terminal residue" evidence="3">
    <location>
        <position position="116"/>
    </location>
</feature>
<feature type="compositionally biased region" description="Basic and acidic residues" evidence="2">
    <location>
        <begin position="96"/>
        <end position="116"/>
    </location>
</feature>
<dbReference type="InterPro" id="IPR006993">
    <property type="entry name" value="Glut_rich_SH3-bd"/>
</dbReference>
<organism evidence="3 4">
    <name type="scientific">Stegodyphus mimosarum</name>
    <name type="common">African social velvet spider</name>
    <dbReference type="NCBI Taxonomy" id="407821"/>
    <lineage>
        <taxon>Eukaryota</taxon>
        <taxon>Metazoa</taxon>
        <taxon>Ecdysozoa</taxon>
        <taxon>Arthropoda</taxon>
        <taxon>Chelicerata</taxon>
        <taxon>Arachnida</taxon>
        <taxon>Araneae</taxon>
        <taxon>Araneomorphae</taxon>
        <taxon>Entelegynae</taxon>
        <taxon>Eresoidea</taxon>
        <taxon>Eresidae</taxon>
        <taxon>Stegodyphus</taxon>
    </lineage>
</organism>
<proteinExistence type="inferred from homology"/>
<gene>
    <name evidence="3" type="ORF">X975_20913</name>
</gene>
<evidence type="ECO:0000256" key="2">
    <source>
        <dbReference type="SAM" id="MobiDB-lite"/>
    </source>
</evidence>
<dbReference type="OrthoDB" id="9932926at2759"/>
<dbReference type="PANTHER" id="PTHR12232">
    <property type="entry name" value="SH3 DOMAIN-BINDING GLUTAMIC ACID-RICH-LIKE PROTEIN"/>
    <property type="match status" value="1"/>
</dbReference>
<dbReference type="Gene3D" id="3.40.30.10">
    <property type="entry name" value="Glutaredoxin"/>
    <property type="match status" value="1"/>
</dbReference>
<comment type="similarity">
    <text evidence="1">Belongs to the SH3BGR family.</text>
</comment>
<feature type="region of interest" description="Disordered" evidence="2">
    <location>
        <begin position="73"/>
        <end position="116"/>
    </location>
</feature>
<reference evidence="3 4" key="1">
    <citation type="submission" date="2013-11" db="EMBL/GenBank/DDBJ databases">
        <title>Genome sequencing of Stegodyphus mimosarum.</title>
        <authorList>
            <person name="Bechsgaard J."/>
        </authorList>
    </citation>
    <scope>NUCLEOTIDE SEQUENCE [LARGE SCALE GENOMIC DNA]</scope>
</reference>
<dbReference type="GO" id="GO:0005737">
    <property type="term" value="C:cytoplasm"/>
    <property type="evidence" value="ECO:0007669"/>
    <property type="project" value="TreeGrafter"/>
</dbReference>
<protein>
    <submittedName>
        <fullName evidence="3">SH3 domain-binding glutamic acid-rich protein-like protein</fullName>
    </submittedName>
</protein>
<dbReference type="Proteomes" id="UP000054359">
    <property type="component" value="Unassembled WGS sequence"/>
</dbReference>
<evidence type="ECO:0000313" key="3">
    <source>
        <dbReference type="EMBL" id="KFM67252.1"/>
    </source>
</evidence>
<dbReference type="AlphaFoldDB" id="A0A087TQ63"/>